<sequence>MVDVGPEIHAHQVDDDLYPTTYPLVKSDLDSAGHVPHSVVVGGHFGIADKPRTPWSRSVVYELHVKGFTKNMPGVPQELRGTYAGLAHPRCVARLHDLGITAVELLPVHAKQDEPFLTDRGLTTTGGTRRCPTSAPSPPTPRPGPDNAAPRPSSTNSAGWSRSSTRPA</sequence>
<dbReference type="PANTHER" id="PTHR43002">
    <property type="entry name" value="GLYCOGEN DEBRANCHING ENZYME"/>
    <property type="match status" value="1"/>
</dbReference>
<organism evidence="2">
    <name type="scientific">uncultured Mobiluncus sp</name>
    <dbReference type="NCBI Taxonomy" id="293425"/>
    <lineage>
        <taxon>Bacteria</taxon>
        <taxon>Bacillati</taxon>
        <taxon>Actinomycetota</taxon>
        <taxon>Actinomycetes</taxon>
        <taxon>Actinomycetales</taxon>
        <taxon>Actinomycetaceae</taxon>
        <taxon>Mobiluncus</taxon>
        <taxon>environmental samples</taxon>
    </lineage>
</organism>
<evidence type="ECO:0000256" key="1">
    <source>
        <dbReference type="SAM" id="MobiDB-lite"/>
    </source>
</evidence>
<dbReference type="AlphaFoldDB" id="A0A060CKJ2"/>
<evidence type="ECO:0000313" key="2">
    <source>
        <dbReference type="EMBL" id="AIA93590.1"/>
    </source>
</evidence>
<protein>
    <submittedName>
        <fullName evidence="2">CAZy families CBM48|GH13 protein</fullName>
    </submittedName>
</protein>
<feature type="compositionally biased region" description="Pro residues" evidence="1">
    <location>
        <begin position="135"/>
        <end position="144"/>
    </location>
</feature>
<dbReference type="InterPro" id="IPR017853">
    <property type="entry name" value="GH"/>
</dbReference>
<name>A0A060CKJ2_9ACTO</name>
<feature type="non-terminal residue" evidence="2">
    <location>
        <position position="168"/>
    </location>
</feature>
<reference evidence="2" key="1">
    <citation type="journal article" date="2013" name="Environ. Microbiol.">
        <title>Seasonally variable intestinal metagenomes of the red palm weevil (Rhynchophorus ferrugineus).</title>
        <authorList>
            <person name="Jia S."/>
            <person name="Zhang X."/>
            <person name="Zhang G."/>
            <person name="Yin A."/>
            <person name="Zhang S."/>
            <person name="Li F."/>
            <person name="Wang L."/>
            <person name="Zhao D."/>
            <person name="Yun Q."/>
            <person name="Tala"/>
            <person name="Wang J."/>
            <person name="Sun G."/>
            <person name="Baabdullah M."/>
            <person name="Yu X."/>
            <person name="Hu S."/>
            <person name="Al-Mssallem I.S."/>
            <person name="Yu J."/>
        </authorList>
    </citation>
    <scope>NUCLEOTIDE SEQUENCE</scope>
</reference>
<dbReference type="Gene3D" id="3.20.20.80">
    <property type="entry name" value="Glycosidases"/>
    <property type="match status" value="1"/>
</dbReference>
<proteinExistence type="predicted"/>
<dbReference type="SUPFAM" id="SSF51445">
    <property type="entry name" value="(Trans)glycosidases"/>
    <property type="match status" value="1"/>
</dbReference>
<accession>A0A060CKJ2</accession>
<dbReference type="EMBL" id="KF126243">
    <property type="protein sequence ID" value="AIA93590.1"/>
    <property type="molecule type" value="Genomic_DNA"/>
</dbReference>
<feature type="region of interest" description="Disordered" evidence="1">
    <location>
        <begin position="116"/>
        <end position="168"/>
    </location>
</feature>
<feature type="compositionally biased region" description="Polar residues" evidence="1">
    <location>
        <begin position="152"/>
        <end position="168"/>
    </location>
</feature>
<feature type="compositionally biased region" description="Low complexity" evidence="1">
    <location>
        <begin position="118"/>
        <end position="134"/>
    </location>
</feature>